<evidence type="ECO:0000256" key="1">
    <source>
        <dbReference type="ARBA" id="ARBA00023157"/>
    </source>
</evidence>
<dbReference type="InterPro" id="IPR016186">
    <property type="entry name" value="C-type_lectin-like/link_sf"/>
</dbReference>
<dbReference type="Proteomes" id="UP001152320">
    <property type="component" value="Chromosome 3"/>
</dbReference>
<protein>
    <submittedName>
        <fullName evidence="4">C-type lectin mannose-binding isoform</fullName>
    </submittedName>
</protein>
<feature type="signal peptide" evidence="2">
    <location>
        <begin position="1"/>
        <end position="19"/>
    </location>
</feature>
<feature type="chain" id="PRO_5040233711" evidence="2">
    <location>
        <begin position="20"/>
        <end position="164"/>
    </location>
</feature>
<dbReference type="InterPro" id="IPR018378">
    <property type="entry name" value="C-type_lectin_CS"/>
</dbReference>
<feature type="domain" description="C-type lectin" evidence="3">
    <location>
        <begin position="30"/>
        <end position="142"/>
    </location>
</feature>
<name>A0A9Q1CIK7_HOLLE</name>
<dbReference type="InterPro" id="IPR016187">
    <property type="entry name" value="CTDL_fold"/>
</dbReference>
<dbReference type="AlphaFoldDB" id="A0A9Q1CIK7"/>
<keyword evidence="1" id="KW-1015">Disulfide bond</keyword>
<keyword evidence="5" id="KW-1185">Reference proteome</keyword>
<evidence type="ECO:0000256" key="2">
    <source>
        <dbReference type="SAM" id="SignalP"/>
    </source>
</evidence>
<evidence type="ECO:0000313" key="5">
    <source>
        <dbReference type="Proteomes" id="UP001152320"/>
    </source>
</evidence>
<dbReference type="InterPro" id="IPR001304">
    <property type="entry name" value="C-type_lectin-like"/>
</dbReference>
<dbReference type="PROSITE" id="PS00615">
    <property type="entry name" value="C_TYPE_LECTIN_1"/>
    <property type="match status" value="1"/>
</dbReference>
<dbReference type="OrthoDB" id="10057776at2759"/>
<comment type="caution">
    <text evidence="4">The sequence shown here is derived from an EMBL/GenBank/DDBJ whole genome shotgun (WGS) entry which is preliminary data.</text>
</comment>
<evidence type="ECO:0000313" key="4">
    <source>
        <dbReference type="EMBL" id="KAJ8045580.1"/>
    </source>
</evidence>
<accession>A0A9Q1CIK7</accession>
<reference evidence="4" key="1">
    <citation type="submission" date="2021-10" db="EMBL/GenBank/DDBJ databases">
        <title>Tropical sea cucumber genome reveals ecological adaptation and Cuvierian tubules defense mechanism.</title>
        <authorList>
            <person name="Chen T."/>
        </authorList>
    </citation>
    <scope>NUCLEOTIDE SEQUENCE</scope>
    <source>
        <strain evidence="4">Nanhai2018</strain>
        <tissue evidence="4">Muscle</tissue>
    </source>
</reference>
<dbReference type="PANTHER" id="PTHR22803">
    <property type="entry name" value="MANNOSE, PHOSPHOLIPASE, LECTIN RECEPTOR RELATED"/>
    <property type="match status" value="1"/>
</dbReference>
<dbReference type="EMBL" id="JAIZAY010000003">
    <property type="protein sequence ID" value="KAJ8045580.1"/>
    <property type="molecule type" value="Genomic_DNA"/>
</dbReference>
<gene>
    <name evidence="4" type="ORF">HOLleu_08615</name>
</gene>
<keyword evidence="2" id="KW-0732">Signal</keyword>
<dbReference type="SMART" id="SM00034">
    <property type="entry name" value="CLECT"/>
    <property type="match status" value="1"/>
</dbReference>
<dbReference type="SUPFAM" id="SSF56436">
    <property type="entry name" value="C-type lectin-like"/>
    <property type="match status" value="1"/>
</dbReference>
<dbReference type="PROSITE" id="PS50041">
    <property type="entry name" value="C_TYPE_LECTIN_2"/>
    <property type="match status" value="1"/>
</dbReference>
<evidence type="ECO:0000259" key="3">
    <source>
        <dbReference type="PROSITE" id="PS50041"/>
    </source>
</evidence>
<proteinExistence type="predicted"/>
<sequence length="164" mass="19216">MSFLSSLFGNVTLASLVFGSCLCPRPWIPYKQFCYLFVGKRINFFSAEAFCNEKSDEFGESHLVSIHDEEERLFIAENCLRLWETPAIWIGLNDIEEEGNFVWTDGSPVNFTYFNKDEPNNLEGREHCVHLWESTKWNDRPCTSPRYLFTCKKAQWDWASFCPK</sequence>
<dbReference type="InterPro" id="IPR050111">
    <property type="entry name" value="C-type_lectin/snaclec_domain"/>
</dbReference>
<organism evidence="4 5">
    <name type="scientific">Holothuria leucospilota</name>
    <name type="common">Black long sea cucumber</name>
    <name type="synonym">Mertensiothuria leucospilota</name>
    <dbReference type="NCBI Taxonomy" id="206669"/>
    <lineage>
        <taxon>Eukaryota</taxon>
        <taxon>Metazoa</taxon>
        <taxon>Echinodermata</taxon>
        <taxon>Eleutherozoa</taxon>
        <taxon>Echinozoa</taxon>
        <taxon>Holothuroidea</taxon>
        <taxon>Aspidochirotacea</taxon>
        <taxon>Aspidochirotida</taxon>
        <taxon>Holothuriidae</taxon>
        <taxon>Holothuria</taxon>
    </lineage>
</organism>
<dbReference type="Pfam" id="PF00059">
    <property type="entry name" value="Lectin_C"/>
    <property type="match status" value="1"/>
</dbReference>
<dbReference type="Gene3D" id="3.10.100.10">
    <property type="entry name" value="Mannose-Binding Protein A, subunit A"/>
    <property type="match status" value="1"/>
</dbReference>